<keyword evidence="2" id="KW-0808">Transferase</keyword>
<dbReference type="CDD" id="cd02440">
    <property type="entry name" value="AdoMet_MTases"/>
    <property type="match status" value="1"/>
</dbReference>
<name>A0ABP3AZD3_9LIST</name>
<dbReference type="InterPro" id="IPR029063">
    <property type="entry name" value="SAM-dependent_MTases_sf"/>
</dbReference>
<evidence type="ECO:0000313" key="6">
    <source>
        <dbReference type="Proteomes" id="UP000019249"/>
    </source>
</evidence>
<feature type="domain" description="Methyltransferase type 11" evidence="4">
    <location>
        <begin position="47"/>
        <end position="141"/>
    </location>
</feature>
<keyword evidence="1 5" id="KW-0489">Methyltransferase</keyword>
<accession>A0ABP3AZD3</accession>
<evidence type="ECO:0000256" key="1">
    <source>
        <dbReference type="ARBA" id="ARBA00022603"/>
    </source>
</evidence>
<gene>
    <name evidence="5" type="ORF">MFLO_04960</name>
</gene>
<organism evidence="5 6">
    <name type="scientific">Listeria floridensis FSL S10-1187</name>
    <dbReference type="NCBI Taxonomy" id="1265817"/>
    <lineage>
        <taxon>Bacteria</taxon>
        <taxon>Bacillati</taxon>
        <taxon>Bacillota</taxon>
        <taxon>Bacilli</taxon>
        <taxon>Bacillales</taxon>
        <taxon>Listeriaceae</taxon>
        <taxon>Listeria</taxon>
    </lineage>
</organism>
<dbReference type="Gene3D" id="3.40.50.150">
    <property type="entry name" value="Vaccinia Virus protein VP39"/>
    <property type="match status" value="1"/>
</dbReference>
<dbReference type="GO" id="GO:0032259">
    <property type="term" value="P:methylation"/>
    <property type="evidence" value="ECO:0007669"/>
    <property type="project" value="UniProtKB-KW"/>
</dbReference>
<evidence type="ECO:0000259" key="4">
    <source>
        <dbReference type="Pfam" id="PF08241"/>
    </source>
</evidence>
<keyword evidence="3" id="KW-0949">S-adenosyl-L-methionine</keyword>
<keyword evidence="6" id="KW-1185">Reference proteome</keyword>
<dbReference type="RefSeq" id="WP_036096669.1">
    <property type="nucleotide sequence ID" value="NZ_AODF01000008.1"/>
</dbReference>
<comment type="caution">
    <text evidence="5">The sequence shown here is derived from an EMBL/GenBank/DDBJ whole genome shotgun (WGS) entry which is preliminary data.</text>
</comment>
<dbReference type="InterPro" id="IPR013216">
    <property type="entry name" value="Methyltransf_11"/>
</dbReference>
<dbReference type="SUPFAM" id="SSF53335">
    <property type="entry name" value="S-adenosyl-L-methionine-dependent methyltransferases"/>
    <property type="match status" value="1"/>
</dbReference>
<evidence type="ECO:0000256" key="2">
    <source>
        <dbReference type="ARBA" id="ARBA00022679"/>
    </source>
</evidence>
<dbReference type="Proteomes" id="UP000019249">
    <property type="component" value="Unassembled WGS sequence"/>
</dbReference>
<proteinExistence type="predicted"/>
<dbReference type="PANTHER" id="PTHR43464:SF19">
    <property type="entry name" value="UBIQUINONE BIOSYNTHESIS O-METHYLTRANSFERASE, MITOCHONDRIAL"/>
    <property type="match status" value="1"/>
</dbReference>
<dbReference type="Pfam" id="PF08241">
    <property type="entry name" value="Methyltransf_11"/>
    <property type="match status" value="1"/>
</dbReference>
<sequence>MVENRYDDADFFEKYSQMDRSVKGLDGAGEWQTLQTMLPDFSGKEVLDLGCGFGWHCIYAAEHGAKSVVGVDISEKMLEQARAKTEFDNIHYVKSSIEAAEFNDNQFDSVISSLALHYVESFEQITKKVRRMLKPGGKFVFSVEHPVFTAEGSGDWIYDARHEIDHFPVDHYFFEGKRTPHFLGEEVVKYHKTLTTYLNGLLQNGFRIDSLAEPIPPENMMEIPGMKDELRRPMMLIIAATNEK</sequence>
<dbReference type="EMBL" id="AODF01000008">
    <property type="protein sequence ID" value="EUJ32939.1"/>
    <property type="molecule type" value="Genomic_DNA"/>
</dbReference>
<evidence type="ECO:0000256" key="3">
    <source>
        <dbReference type="ARBA" id="ARBA00022691"/>
    </source>
</evidence>
<protein>
    <submittedName>
        <fullName evidence="5">Methyltransferase type 11</fullName>
    </submittedName>
</protein>
<evidence type="ECO:0000313" key="5">
    <source>
        <dbReference type="EMBL" id="EUJ32939.1"/>
    </source>
</evidence>
<dbReference type="PANTHER" id="PTHR43464">
    <property type="entry name" value="METHYLTRANSFERASE"/>
    <property type="match status" value="1"/>
</dbReference>
<reference evidence="5 6" key="1">
    <citation type="journal article" date="2014" name="Int. J. Syst. Evol. Microbiol.">
        <title>Listeria floridensis sp. nov., Listeria aquatica sp. nov., Listeria cornellensis sp. nov., Listeria riparia sp. nov. and Listeria grandensis sp. nov., from agricultural and natural environments.</title>
        <authorList>
            <person name="den Bakker H.C."/>
            <person name="Warchocki S."/>
            <person name="Wright E.M."/>
            <person name="Allred A.F."/>
            <person name="Ahlstrom C."/>
            <person name="Manuel C.S."/>
            <person name="Stasiewicz M.J."/>
            <person name="Burrell A."/>
            <person name="Roof S."/>
            <person name="Strawn L."/>
            <person name="Fortes E.D."/>
            <person name="Nightingale K.K."/>
            <person name="Kephart D."/>
            <person name="Wiedmann M."/>
        </authorList>
    </citation>
    <scope>NUCLEOTIDE SEQUENCE [LARGE SCALE GENOMIC DNA]</scope>
    <source>
        <strain evidence="5 6">FSL S10-1187</strain>
    </source>
</reference>
<dbReference type="GO" id="GO:0008168">
    <property type="term" value="F:methyltransferase activity"/>
    <property type="evidence" value="ECO:0007669"/>
    <property type="project" value="UniProtKB-KW"/>
</dbReference>